<evidence type="ECO:0000313" key="3">
    <source>
        <dbReference type="Proteomes" id="UP001404845"/>
    </source>
</evidence>
<keyword evidence="3" id="KW-1185">Reference proteome</keyword>
<gene>
    <name evidence="2" type="ORF">PUR21_22575</name>
</gene>
<dbReference type="InterPro" id="IPR049625">
    <property type="entry name" value="Glyco_transf_61_cat"/>
</dbReference>
<comment type="caution">
    <text evidence="2">The sequence shown here is derived from an EMBL/GenBank/DDBJ whole genome shotgun (WGS) entry which is preliminary data.</text>
</comment>
<organism evidence="2 3">
    <name type="scientific">Methylorubrum rhodesianum</name>
    <dbReference type="NCBI Taxonomy" id="29427"/>
    <lineage>
        <taxon>Bacteria</taxon>
        <taxon>Pseudomonadati</taxon>
        <taxon>Pseudomonadota</taxon>
        <taxon>Alphaproteobacteria</taxon>
        <taxon>Hyphomicrobiales</taxon>
        <taxon>Methylobacteriaceae</taxon>
        <taxon>Methylorubrum</taxon>
    </lineage>
</organism>
<sequence>MVVDLKNVPYKNAVSLRCEFDSKQLSPIHGHFGGLYDESGSYIIGSSLYRMGSIPVVYGHSKPFESEEARLTGRSLFAGPLFNHFGHFMLESLSRLWDVASGSYDHIVFQSPEDRDGTFSDYQQCILEQIDALEKVVVLSRPTRFDEIFVPTPSLMIGTYANPEYAAIFDRLRVRHRQVESCGELRIYLSRTRLDRGKTVGEQSLQAAFVACGYQVVYPEEISFNEQINLFSAASHVAGIQGSAFHNTVFCRPGTETIMIVRENYSMVDFKNIDICQSLNPIYIYDVMEDFEEFPPTHAQGPYCLSLDKLREKFIEQGLCEVASNLKGPSSTALKDEFACEWHRVRS</sequence>
<dbReference type="EMBL" id="JAQYXL010000001">
    <property type="protein sequence ID" value="MEN3230380.1"/>
    <property type="molecule type" value="Genomic_DNA"/>
</dbReference>
<protein>
    <submittedName>
        <fullName evidence="2">Glycosyltransferase family 61 protein</fullName>
    </submittedName>
</protein>
<name>A0ABU9ZHQ6_9HYPH</name>
<dbReference type="Pfam" id="PF04577">
    <property type="entry name" value="Glyco_transf_61"/>
    <property type="match status" value="1"/>
</dbReference>
<proteinExistence type="predicted"/>
<accession>A0ABU9ZHQ6</accession>
<dbReference type="RefSeq" id="WP_345971754.1">
    <property type="nucleotide sequence ID" value="NZ_JAQYXL010000001.1"/>
</dbReference>
<evidence type="ECO:0000313" key="2">
    <source>
        <dbReference type="EMBL" id="MEN3230380.1"/>
    </source>
</evidence>
<reference evidence="2 3" key="1">
    <citation type="journal article" date="2023" name="PLoS ONE">
        <title>Complete genome assembly of Hawai'i environmental nontuberculous mycobacteria reveals unexpected co-isolation with methylobacteria.</title>
        <authorList>
            <person name="Hendrix J."/>
            <person name="Epperson L.E."/>
            <person name="Tong E.I."/>
            <person name="Chan Y.L."/>
            <person name="Hasan N.A."/>
            <person name="Dawrs S.N."/>
            <person name="Norton G.J."/>
            <person name="Virdi R."/>
            <person name="Crooks J.L."/>
            <person name="Chan E.D."/>
            <person name="Honda J.R."/>
            <person name="Strong M."/>
        </authorList>
    </citation>
    <scope>NUCLEOTIDE SEQUENCE [LARGE SCALE GENOMIC DNA]</scope>
    <source>
        <strain evidence="2 3">NJH_HI01</strain>
    </source>
</reference>
<feature type="domain" description="Glycosyltransferase 61 catalytic" evidence="1">
    <location>
        <begin position="85"/>
        <end position="256"/>
    </location>
</feature>
<dbReference type="Proteomes" id="UP001404845">
    <property type="component" value="Unassembled WGS sequence"/>
</dbReference>
<evidence type="ECO:0000259" key="1">
    <source>
        <dbReference type="Pfam" id="PF04577"/>
    </source>
</evidence>